<feature type="compositionally biased region" description="Acidic residues" evidence="1">
    <location>
        <begin position="256"/>
        <end position="267"/>
    </location>
</feature>
<feature type="region of interest" description="Disordered" evidence="1">
    <location>
        <begin position="1"/>
        <end position="92"/>
    </location>
</feature>
<proteinExistence type="predicted"/>
<feature type="region of interest" description="Disordered" evidence="1">
    <location>
        <begin position="158"/>
        <end position="298"/>
    </location>
</feature>
<sequence length="393" mass="43058">MPRTLPWLANGSSASRQKRRPAPSAASEDAVNAQATPKRTRRAPATSDDDDLDFNTTGVSTPDRRARLKPTKTPSTSPPLAPPDQEPMREGYSADDVYMMVEDEFLSTAQLYTSHLHHAEYQRLKRLAKQRETEDVSRPTNVMAGFGLLYRTKPLASKGKEIKRSDSEDEPWVGNPALAGLMDSPRKQQVLLRRADTRMASSSQLERRELGVQTASSTPDSTPYSRPAQAAGSKRDSSPLDSRSTLQNANIASMQADDDSYDDDDLDGPYHGPPKVIHSSTAKKTASPRQPIKMKPAKPSIMAGFAKKSAMSEIANDDLDQLLSRKRSNGSVGHGKLTSTPSNVARSGLSGKKESVDEVIAKQRARVRERESRQHKSATSNDTTSAEIPTFLF</sequence>
<dbReference type="Proteomes" id="UP000243723">
    <property type="component" value="Unassembled WGS sequence"/>
</dbReference>
<gene>
    <name evidence="2" type="ORF">B9Z65_3526</name>
</gene>
<dbReference type="EMBL" id="NHZQ01000010">
    <property type="protein sequence ID" value="PSK59202.1"/>
    <property type="molecule type" value="Genomic_DNA"/>
</dbReference>
<dbReference type="STRING" id="40998.A0A2P8AFG6"/>
<evidence type="ECO:0000313" key="3">
    <source>
        <dbReference type="Proteomes" id="UP000243723"/>
    </source>
</evidence>
<dbReference type="AlphaFoldDB" id="A0A2P8AFG6"/>
<evidence type="ECO:0000256" key="1">
    <source>
        <dbReference type="SAM" id="MobiDB-lite"/>
    </source>
</evidence>
<accession>A0A2P8AFG6</accession>
<feature type="compositionally biased region" description="Polar residues" evidence="1">
    <location>
        <begin position="213"/>
        <end position="224"/>
    </location>
</feature>
<comment type="caution">
    <text evidence="2">The sequence shown here is derived from an EMBL/GenBank/DDBJ whole genome shotgun (WGS) entry which is preliminary data.</text>
</comment>
<keyword evidence="3" id="KW-1185">Reference proteome</keyword>
<feature type="compositionally biased region" description="Polar residues" evidence="1">
    <location>
        <begin position="239"/>
        <end position="253"/>
    </location>
</feature>
<feature type="compositionally biased region" description="Polar residues" evidence="1">
    <location>
        <begin position="278"/>
        <end position="288"/>
    </location>
</feature>
<feature type="compositionally biased region" description="Polar residues" evidence="1">
    <location>
        <begin position="377"/>
        <end position="387"/>
    </location>
</feature>
<feature type="compositionally biased region" description="Pro residues" evidence="1">
    <location>
        <begin position="76"/>
        <end position="85"/>
    </location>
</feature>
<reference evidence="2 3" key="1">
    <citation type="submission" date="2017-05" db="EMBL/GenBank/DDBJ databases">
        <title>Draft genome sequence of Elsinoe australis.</title>
        <authorList>
            <person name="Cheng Q."/>
        </authorList>
    </citation>
    <scope>NUCLEOTIDE SEQUENCE [LARGE SCALE GENOMIC DNA]</scope>
    <source>
        <strain evidence="2 3">NL1</strain>
    </source>
</reference>
<feature type="region of interest" description="Disordered" evidence="1">
    <location>
        <begin position="326"/>
        <end position="393"/>
    </location>
</feature>
<organism evidence="2 3">
    <name type="scientific">Elsinoe australis</name>
    <dbReference type="NCBI Taxonomy" id="40998"/>
    <lineage>
        <taxon>Eukaryota</taxon>
        <taxon>Fungi</taxon>
        <taxon>Dikarya</taxon>
        <taxon>Ascomycota</taxon>
        <taxon>Pezizomycotina</taxon>
        <taxon>Dothideomycetes</taxon>
        <taxon>Dothideomycetidae</taxon>
        <taxon>Myriangiales</taxon>
        <taxon>Elsinoaceae</taxon>
        <taxon>Elsinoe</taxon>
    </lineage>
</organism>
<name>A0A2P8AFG6_9PEZI</name>
<dbReference type="OrthoDB" id="5374569at2759"/>
<feature type="compositionally biased region" description="Basic and acidic residues" evidence="1">
    <location>
        <begin position="351"/>
        <end position="374"/>
    </location>
</feature>
<evidence type="ECO:0000313" key="2">
    <source>
        <dbReference type="EMBL" id="PSK59202.1"/>
    </source>
</evidence>
<protein>
    <submittedName>
        <fullName evidence="2">Uncharacterized protein</fullName>
    </submittedName>
</protein>